<dbReference type="Pfam" id="PF13620">
    <property type="entry name" value="CarboxypepD_reg"/>
    <property type="match status" value="1"/>
</dbReference>
<dbReference type="InterPro" id="IPR041700">
    <property type="entry name" value="OMP_b-brl_3"/>
</dbReference>
<dbReference type="Gene3D" id="2.40.170.20">
    <property type="entry name" value="TonB-dependent receptor, beta-barrel domain"/>
    <property type="match status" value="1"/>
</dbReference>
<comment type="subcellular location">
    <subcellularLocation>
        <location evidence="1">Cell outer membrane</location>
    </subcellularLocation>
</comment>
<keyword evidence="5" id="KW-0675">Receptor</keyword>
<dbReference type="PANTHER" id="PTHR40980:SF3">
    <property type="entry name" value="TONB-DEPENDENT RECEPTOR-LIKE BETA-BARREL DOMAIN-CONTAINING PROTEIN"/>
    <property type="match status" value="1"/>
</dbReference>
<dbReference type="Pfam" id="PF14905">
    <property type="entry name" value="OMP_b-brl_3"/>
    <property type="match status" value="1"/>
</dbReference>
<organism evidence="5 6">
    <name type="scientific">Mucilaginibacter ginkgonis</name>
    <dbReference type="NCBI Taxonomy" id="2682091"/>
    <lineage>
        <taxon>Bacteria</taxon>
        <taxon>Pseudomonadati</taxon>
        <taxon>Bacteroidota</taxon>
        <taxon>Sphingobacteriia</taxon>
        <taxon>Sphingobacteriales</taxon>
        <taxon>Sphingobacteriaceae</taxon>
        <taxon>Mucilaginibacter</taxon>
    </lineage>
</organism>
<dbReference type="GO" id="GO:0009279">
    <property type="term" value="C:cell outer membrane"/>
    <property type="evidence" value="ECO:0007669"/>
    <property type="project" value="UniProtKB-SubCell"/>
</dbReference>
<dbReference type="SUPFAM" id="SSF49464">
    <property type="entry name" value="Carboxypeptidase regulatory domain-like"/>
    <property type="match status" value="1"/>
</dbReference>
<dbReference type="InterPro" id="IPR036942">
    <property type="entry name" value="Beta-barrel_TonB_sf"/>
</dbReference>
<accession>A0A6I4INP3</accession>
<proteinExistence type="predicted"/>
<dbReference type="EMBL" id="CP066775">
    <property type="protein sequence ID" value="QQL48625.1"/>
    <property type="molecule type" value="Genomic_DNA"/>
</dbReference>
<dbReference type="AlphaFoldDB" id="A0A6I4INP3"/>
<feature type="domain" description="Outer membrane protein beta-barrel" evidence="4">
    <location>
        <begin position="379"/>
        <end position="783"/>
    </location>
</feature>
<protein>
    <submittedName>
        <fullName evidence="5">TonB-dependent receptor</fullName>
    </submittedName>
</protein>
<keyword evidence="3" id="KW-0998">Cell outer membrane</keyword>
<evidence type="ECO:0000256" key="2">
    <source>
        <dbReference type="ARBA" id="ARBA00023136"/>
    </source>
</evidence>
<gene>
    <name evidence="5" type="ORF">GO620_010565</name>
</gene>
<reference evidence="5 6" key="1">
    <citation type="submission" date="2020-12" db="EMBL/GenBank/DDBJ databases">
        <title>HMF7856_wgs.fasta genome submission.</title>
        <authorList>
            <person name="Kang H."/>
            <person name="Kim H."/>
            <person name="Joh K."/>
        </authorList>
    </citation>
    <scope>NUCLEOTIDE SEQUENCE [LARGE SCALE GENOMIC DNA]</scope>
    <source>
        <strain evidence="5 6">HMF7856</strain>
    </source>
</reference>
<sequence>MKKLLLFTAAILCCVFTNAQSLQTIKGTVVDSARNQPLGYATIALQTVQAGKPVKSMLSKDNGSFEFTGLALKGYKLIIATVGFKNRTILIDSTKTSIDLGQIQMAVSTKSLNEVSVTALKPIMKQEVDRISYDVQADPESKAITALDMMRKVPMLSVDGNENIKLKGSGAYKILINGKESALMAKNPSDVLKAMPATNIEKIEVITTPPAKYDAEGLAGIINIITKKNADQGYNGTISGRMNSIYGPGINFNGTVKQGKFGVSGYLGSNRQFKQTTASGGTQNFFANNTTINQNGTNTFGGGFNNYGDAELSYEIDSLNLLTASFEYYGGNFNQSSTQLSSQLTGANVLTQQFFLDNNGSGRYQGLDAGINYQLGFKNKKDRLLTISYKYGNSPFKQSNNILLSQQINYNLPNYTQYNEAGNISHTFQLDYANPIKKGSIEAGAKAILRNNFSDSKSDNQDPVTGQYIPNPVQTNYFTYHQNVYSAYSSYQLKMTNWTAKAGLRLEETHVDANFTTLGSALDRNYANLIPSVSLQRNLKSSSLTAGFTQRIQRPGIWQLNPFIDRSNPKFISTGNPDLRPELNNTFELTYSNFKKGSVNVTASYAFSNNAIQNVSSSQAGIINGQPDIITTTTYQNLGSNRSAGLNFSTNQSIGKKITINLNGQLSHVWLRGTYNSAFYTNDGTIGNAFLNAGYKFANNYRFGIDAGYFSGDVTLQGHSTAFIYNSFVLTKEFMDKKASISLVANNPYSKYFTFKNYTNTVDYTQYSFNENPYRTFALRFSYKFGKLNGDIKRNQHGINNDDTKGGGKSNGN</sequence>
<dbReference type="InterPro" id="IPR037066">
    <property type="entry name" value="Plug_dom_sf"/>
</dbReference>
<evidence type="ECO:0000313" key="5">
    <source>
        <dbReference type="EMBL" id="QQL48625.1"/>
    </source>
</evidence>
<evidence type="ECO:0000256" key="3">
    <source>
        <dbReference type="ARBA" id="ARBA00023237"/>
    </source>
</evidence>
<dbReference type="PANTHER" id="PTHR40980">
    <property type="entry name" value="PLUG DOMAIN-CONTAINING PROTEIN"/>
    <property type="match status" value="1"/>
</dbReference>
<dbReference type="Proteomes" id="UP000429232">
    <property type="component" value="Chromosome"/>
</dbReference>
<keyword evidence="6" id="KW-1185">Reference proteome</keyword>
<name>A0A6I4INP3_9SPHI</name>
<keyword evidence="2" id="KW-0472">Membrane</keyword>
<dbReference type="KEGG" id="mgik:GO620_010565"/>
<dbReference type="Gene3D" id="2.170.130.10">
    <property type="entry name" value="TonB-dependent receptor, plug domain"/>
    <property type="match status" value="1"/>
</dbReference>
<evidence type="ECO:0000256" key="1">
    <source>
        <dbReference type="ARBA" id="ARBA00004442"/>
    </source>
</evidence>
<dbReference type="RefSeq" id="WP_157525292.1">
    <property type="nucleotide sequence ID" value="NZ_CP066775.1"/>
</dbReference>
<evidence type="ECO:0000259" key="4">
    <source>
        <dbReference type="Pfam" id="PF14905"/>
    </source>
</evidence>
<evidence type="ECO:0000313" key="6">
    <source>
        <dbReference type="Proteomes" id="UP000429232"/>
    </source>
</evidence>
<dbReference type="InterPro" id="IPR008969">
    <property type="entry name" value="CarboxyPept-like_regulatory"/>
</dbReference>
<dbReference type="SUPFAM" id="SSF56935">
    <property type="entry name" value="Porins"/>
    <property type="match status" value="1"/>
</dbReference>